<accession>A0A069CX69</accession>
<dbReference type="Pfam" id="PF03816">
    <property type="entry name" value="LytR_cpsA_psr"/>
    <property type="match status" value="1"/>
</dbReference>
<evidence type="ECO:0000256" key="1">
    <source>
        <dbReference type="ARBA" id="ARBA00006068"/>
    </source>
</evidence>
<dbReference type="RefSeq" id="WP_027699706.1">
    <property type="nucleotide sequence ID" value="NZ_DF820498.1"/>
</dbReference>
<evidence type="ECO:0000313" key="4">
    <source>
        <dbReference type="Proteomes" id="UP000030643"/>
    </source>
</evidence>
<dbReference type="InterPro" id="IPR004474">
    <property type="entry name" value="LytR_CpsA_psr"/>
</dbReference>
<dbReference type="InterPro" id="IPR050922">
    <property type="entry name" value="LytR/CpsA/Psr_CW_biosynth"/>
</dbReference>
<dbReference type="eggNOG" id="COG1316">
    <property type="taxonomic scope" value="Bacteria"/>
</dbReference>
<dbReference type="STRING" id="1329250.WOSG25_150240"/>
<organism evidence="3 4">
    <name type="scientific">Weissella oryzae (strain DSM 25784 / JCM 18191 / LMG 30913 / SG25)</name>
    <dbReference type="NCBI Taxonomy" id="1329250"/>
    <lineage>
        <taxon>Bacteria</taxon>
        <taxon>Bacillati</taxon>
        <taxon>Bacillota</taxon>
        <taxon>Bacilli</taxon>
        <taxon>Lactobacillales</taxon>
        <taxon>Lactobacillaceae</taxon>
        <taxon>Weissella</taxon>
    </lineage>
</organism>
<dbReference type="AlphaFoldDB" id="A0A069CX69"/>
<proteinExistence type="inferred from homology"/>
<dbReference type="Proteomes" id="UP000030643">
    <property type="component" value="Unassembled WGS sequence"/>
</dbReference>
<dbReference type="PANTHER" id="PTHR33392">
    <property type="entry name" value="POLYISOPRENYL-TEICHOIC ACID--PEPTIDOGLYCAN TEICHOIC ACID TRANSFERASE TAGU"/>
    <property type="match status" value="1"/>
</dbReference>
<keyword evidence="4" id="KW-1185">Reference proteome</keyword>
<dbReference type="OrthoDB" id="27330at2"/>
<dbReference type="EMBL" id="DF820498">
    <property type="protein sequence ID" value="GAK31773.1"/>
    <property type="molecule type" value="Genomic_DNA"/>
</dbReference>
<reference evidence="4" key="1">
    <citation type="journal article" date="2014" name="Genome Announc.">
        <title>Draft genome sequence of Weissella oryzae SG25T, isolated from fermented rice grains.</title>
        <authorList>
            <person name="Tanizawa Y."/>
            <person name="Fujisawa T."/>
            <person name="Mochizuki T."/>
            <person name="Kaminuma E."/>
            <person name="Suzuki Y."/>
            <person name="Nakamura Y."/>
            <person name="Tohno M."/>
        </authorList>
    </citation>
    <scope>NUCLEOTIDE SEQUENCE [LARGE SCALE GENOMIC DNA]</scope>
    <source>
        <strain evidence="4">DSM 25784 / JCM 18191 / LMG 30913 / SG25</strain>
    </source>
</reference>
<gene>
    <name evidence="3" type="ORF">WOSG25_150240</name>
</gene>
<sequence length="410" mass="44670">MENEHLESRVERQRKSAKKKHPRKKLIITIILSILGLGIVLGGAYAAYVYNMAHKAVNQTYSSTGSGNERANAALLNSKKPFAVLLLGTDTGTNGNFGSNRDRSGLTDSIMLVIVNPEKKATTIVSIPRDIMTSIPGFESSFPQKLNAAYAFKETADSNASLGDGVGTTMKTIEKMFNVPINYYAMVNMSGLGQVVDQLDGIKVASPLTFTFSQDTAEQYGNNLYHFTKGSTTFKYAEDGSNFSTYTSMNGTAALAFSRMRYEDPLGDYGRTLRQRLILQAIIDKAKSNPTKVLNAKFFNTAAKNIATDLTWNDLLTIGSSYLSASDKITSYTVQGESQMYNGVSYQRLTTNQRQAMTNTVRSALGLKSAETGHEFSSTVSSSDIYSVGLADDLYPSSNTKANLKLNNGN</sequence>
<evidence type="ECO:0000259" key="2">
    <source>
        <dbReference type="Pfam" id="PF03816"/>
    </source>
</evidence>
<dbReference type="PANTHER" id="PTHR33392:SF6">
    <property type="entry name" value="POLYISOPRENYL-TEICHOIC ACID--PEPTIDOGLYCAN TEICHOIC ACID TRANSFERASE TAGU"/>
    <property type="match status" value="1"/>
</dbReference>
<dbReference type="NCBIfam" id="TIGR00350">
    <property type="entry name" value="lytR_cpsA_psr"/>
    <property type="match status" value="1"/>
</dbReference>
<feature type="domain" description="Cell envelope-related transcriptional attenuator" evidence="2">
    <location>
        <begin position="107"/>
        <end position="287"/>
    </location>
</feature>
<name>A0A069CX69_WEIOS</name>
<evidence type="ECO:0000313" key="3">
    <source>
        <dbReference type="EMBL" id="GAK31773.1"/>
    </source>
</evidence>
<protein>
    <submittedName>
        <fullName evidence="3">Transcriptional regulator</fullName>
    </submittedName>
</protein>
<comment type="similarity">
    <text evidence="1">Belongs to the LytR/CpsA/Psr (LCP) family.</text>
</comment>
<dbReference type="Gene3D" id="3.40.630.190">
    <property type="entry name" value="LCP protein"/>
    <property type="match status" value="1"/>
</dbReference>